<organism evidence="6 7">
    <name type="scientific">Corynebacterium phocae</name>
    <dbReference type="NCBI Taxonomy" id="161895"/>
    <lineage>
        <taxon>Bacteria</taxon>
        <taxon>Bacillati</taxon>
        <taxon>Actinomycetota</taxon>
        <taxon>Actinomycetes</taxon>
        <taxon>Mycobacteriales</taxon>
        <taxon>Corynebacteriaceae</taxon>
        <taxon>Corynebacterium</taxon>
    </lineage>
</organism>
<comment type="pathway">
    <text evidence="1">Ketone degradation; acetoin degradation.</text>
</comment>
<dbReference type="InterPro" id="IPR023801">
    <property type="entry name" value="His_deacetylse_dom"/>
</dbReference>
<protein>
    <recommendedName>
        <fullName evidence="3">Acetoin utilization protein AcuC</fullName>
    </recommendedName>
</protein>
<dbReference type="Proteomes" id="UP000185491">
    <property type="component" value="Chromosome"/>
</dbReference>
<feature type="domain" description="Histone deacetylase" evidence="5">
    <location>
        <begin position="21"/>
        <end position="310"/>
    </location>
</feature>
<dbReference type="GO" id="GO:0045150">
    <property type="term" value="P:acetoin catabolic process"/>
    <property type="evidence" value="ECO:0007669"/>
    <property type="project" value="UniProtKB-UniPathway"/>
</dbReference>
<dbReference type="EMBL" id="CP009249">
    <property type="protein sequence ID" value="APT92651.1"/>
    <property type="molecule type" value="Genomic_DNA"/>
</dbReference>
<dbReference type="PANTHER" id="PTHR10625">
    <property type="entry name" value="HISTONE DEACETYLASE HDAC1-RELATED"/>
    <property type="match status" value="1"/>
</dbReference>
<evidence type="ECO:0000256" key="2">
    <source>
        <dbReference type="ARBA" id="ARBA00005947"/>
    </source>
</evidence>
<dbReference type="OrthoDB" id="9808367at2"/>
<dbReference type="InterPro" id="IPR003085">
    <property type="entry name" value="AcuC"/>
</dbReference>
<dbReference type="PANTHER" id="PTHR10625:SF10">
    <property type="entry name" value="HISTONE DEACETYLASE HDAC1"/>
    <property type="match status" value="1"/>
</dbReference>
<gene>
    <name evidence="6" type="ORF">CPHO_06810</name>
</gene>
<keyword evidence="7" id="KW-1185">Reference proteome</keyword>
<comment type="similarity">
    <text evidence="2">Belongs to the histone deacetylase family.</text>
</comment>
<proteinExistence type="inferred from homology"/>
<dbReference type="InterPro" id="IPR037138">
    <property type="entry name" value="His_deacetylse_dom_sf"/>
</dbReference>
<evidence type="ECO:0000313" key="7">
    <source>
        <dbReference type="Proteomes" id="UP000185491"/>
    </source>
</evidence>
<dbReference type="Pfam" id="PF00850">
    <property type="entry name" value="Hist_deacetyl"/>
    <property type="match status" value="1"/>
</dbReference>
<evidence type="ECO:0000256" key="1">
    <source>
        <dbReference type="ARBA" id="ARBA00005101"/>
    </source>
</evidence>
<dbReference type="InterPro" id="IPR000286">
    <property type="entry name" value="HDACs"/>
</dbReference>
<dbReference type="UniPathway" id="UPA00040"/>
<dbReference type="InterPro" id="IPR023696">
    <property type="entry name" value="Ureohydrolase_dom_sf"/>
</dbReference>
<dbReference type="SUPFAM" id="SSF52768">
    <property type="entry name" value="Arginase/deacetylase"/>
    <property type="match status" value="1"/>
</dbReference>
<dbReference type="GO" id="GO:0040029">
    <property type="term" value="P:epigenetic regulation of gene expression"/>
    <property type="evidence" value="ECO:0007669"/>
    <property type="project" value="TreeGrafter"/>
</dbReference>
<reference evidence="6 7" key="1">
    <citation type="submission" date="2014-08" db="EMBL/GenBank/DDBJ databases">
        <title>Complete genome sequence of Corynebacterium phocae M408/89/1(T)(=DSM 44612(T)), isolated from the common seal (Phoca vitulina).</title>
        <authorList>
            <person name="Ruckert C."/>
            <person name="Albersmeier A."/>
            <person name="Winkler A."/>
            <person name="Kalinowski J."/>
        </authorList>
    </citation>
    <scope>NUCLEOTIDE SEQUENCE [LARGE SCALE GENOMIC DNA]</scope>
    <source>
        <strain evidence="6 7">M408/89/1</strain>
    </source>
</reference>
<keyword evidence="4" id="KW-0006">Acetoin catabolism</keyword>
<sequence length="380" mass="41039">MNKPLVVCSEEIYHYSLGDNHPMGPDRVRTSLSLAQHFQVLPEFDLLDPTPVNEKQLLAVHDPGYVAATRSGKPAPEFGIGTTDNPHVPGLEKIAAKITGGTLDAVRAVWEGRAPRAVNLSGGLHHAFRNSMSGFCMYNDAAVAIHWLLANGAKRVAYIDTDAHHGDGVEQLFWDDPRVLTISVHESGMYLFPGTGFPHDIGGPRATGTAVNVALPRETDDFIWLQSLHATVAPLLQKFKPDFIISQHGADPHRADPLADLQVSIDAMAVAYRSIGRWADKFAGGKWVALGGGGYALDSVARAWTQVLAAVAGVEIEPSATLPANWAQRTKADPSQLTMGDTGVDLSEFNPDRVMAQQPTPALIATSKTIFPYWGLRVYG</sequence>
<dbReference type="GO" id="GO:0004407">
    <property type="term" value="F:histone deacetylase activity"/>
    <property type="evidence" value="ECO:0007669"/>
    <property type="project" value="TreeGrafter"/>
</dbReference>
<evidence type="ECO:0000313" key="6">
    <source>
        <dbReference type="EMBL" id="APT92651.1"/>
    </source>
</evidence>
<dbReference type="KEGG" id="cpho:CPHO_06810"/>
<accession>A0A1L7D3R6</accession>
<dbReference type="PRINTS" id="PR01270">
    <property type="entry name" value="HDASUPER"/>
</dbReference>
<dbReference type="RefSeq" id="WP_075734339.1">
    <property type="nucleotide sequence ID" value="NZ_CP009249.1"/>
</dbReference>
<evidence type="ECO:0000256" key="4">
    <source>
        <dbReference type="ARBA" id="ARBA00022627"/>
    </source>
</evidence>
<evidence type="ECO:0000256" key="3">
    <source>
        <dbReference type="ARBA" id="ARBA00020218"/>
    </source>
</evidence>
<dbReference type="AlphaFoldDB" id="A0A1L7D3R6"/>
<name>A0A1L7D3R6_9CORY</name>
<dbReference type="STRING" id="161895.CPHO_06810"/>
<dbReference type="CDD" id="cd09994">
    <property type="entry name" value="HDAC_AcuC_like"/>
    <property type="match status" value="1"/>
</dbReference>
<evidence type="ECO:0000259" key="5">
    <source>
        <dbReference type="Pfam" id="PF00850"/>
    </source>
</evidence>
<dbReference type="Gene3D" id="3.40.800.20">
    <property type="entry name" value="Histone deacetylase domain"/>
    <property type="match status" value="1"/>
</dbReference>